<dbReference type="InterPro" id="IPR014811">
    <property type="entry name" value="ArgoL1"/>
</dbReference>
<dbReference type="PROSITE" id="PS50822">
    <property type="entry name" value="PIWI"/>
    <property type="match status" value="1"/>
</dbReference>
<dbReference type="PANTHER" id="PTHR22891">
    <property type="entry name" value="EUKARYOTIC TRANSLATION INITIATION FACTOR 2C"/>
    <property type="match status" value="1"/>
</dbReference>
<dbReference type="Pfam" id="PF16486">
    <property type="entry name" value="ArgoN"/>
    <property type="match status" value="1"/>
</dbReference>
<feature type="compositionally biased region" description="Basic and acidic residues" evidence="2">
    <location>
        <begin position="27"/>
        <end position="220"/>
    </location>
</feature>
<dbReference type="AlphaFoldDB" id="A0AAD9RT32"/>
<dbReference type="Pfam" id="PF02170">
    <property type="entry name" value="PAZ"/>
    <property type="match status" value="1"/>
</dbReference>
<dbReference type="InterPro" id="IPR036397">
    <property type="entry name" value="RNaseH_sf"/>
</dbReference>
<dbReference type="Gene3D" id="2.170.260.10">
    <property type="entry name" value="paz domain"/>
    <property type="match status" value="1"/>
</dbReference>
<feature type="domain" description="PAZ" evidence="3">
    <location>
        <begin position="529"/>
        <end position="628"/>
    </location>
</feature>
<dbReference type="InterPro" id="IPR032472">
    <property type="entry name" value="ArgoL2"/>
</dbReference>
<gene>
    <name evidence="5" type="ORF">KPH14_010107</name>
</gene>
<dbReference type="CDD" id="cd04657">
    <property type="entry name" value="Piwi_ago-like"/>
    <property type="match status" value="1"/>
</dbReference>
<dbReference type="GO" id="GO:0003723">
    <property type="term" value="F:RNA binding"/>
    <property type="evidence" value="ECO:0007669"/>
    <property type="project" value="InterPro"/>
</dbReference>
<comment type="caution">
    <text evidence="5">The sequence shown here is derived from an EMBL/GenBank/DDBJ whole genome shotgun (WGS) entry which is preliminary data.</text>
</comment>
<dbReference type="EMBL" id="JAIFRP010000021">
    <property type="protein sequence ID" value="KAK2585444.1"/>
    <property type="molecule type" value="Genomic_DNA"/>
</dbReference>
<dbReference type="PROSITE" id="PS50821">
    <property type="entry name" value="PAZ"/>
    <property type="match status" value="1"/>
</dbReference>
<protein>
    <recommendedName>
        <fullName evidence="7">Protein argonaute-2</fullName>
    </recommendedName>
</protein>
<dbReference type="Gene3D" id="3.40.50.2300">
    <property type="match status" value="1"/>
</dbReference>
<dbReference type="Gene3D" id="3.30.420.10">
    <property type="entry name" value="Ribonuclease H-like superfamily/Ribonuclease H"/>
    <property type="match status" value="1"/>
</dbReference>
<proteinExistence type="inferred from homology"/>
<evidence type="ECO:0000256" key="2">
    <source>
        <dbReference type="SAM" id="MobiDB-lite"/>
    </source>
</evidence>
<evidence type="ECO:0000256" key="1">
    <source>
        <dbReference type="RuleBase" id="RU361178"/>
    </source>
</evidence>
<dbReference type="InterPro" id="IPR012337">
    <property type="entry name" value="RNaseH-like_sf"/>
</dbReference>
<dbReference type="SMART" id="SM00949">
    <property type="entry name" value="PAZ"/>
    <property type="match status" value="1"/>
</dbReference>
<dbReference type="InterPro" id="IPR032474">
    <property type="entry name" value="Argonaute_N"/>
</dbReference>
<dbReference type="SMART" id="SM01163">
    <property type="entry name" value="DUF1785"/>
    <property type="match status" value="1"/>
</dbReference>
<feature type="region of interest" description="Disordered" evidence="2">
    <location>
        <begin position="1"/>
        <end position="261"/>
    </location>
</feature>
<dbReference type="GO" id="GO:0034587">
    <property type="term" value="P:piRNA processing"/>
    <property type="evidence" value="ECO:0007669"/>
    <property type="project" value="UniProtKB-ARBA"/>
</dbReference>
<evidence type="ECO:0008006" key="7">
    <source>
        <dbReference type="Google" id="ProtNLM"/>
    </source>
</evidence>
<dbReference type="Pfam" id="PF08699">
    <property type="entry name" value="ArgoL1"/>
    <property type="match status" value="1"/>
</dbReference>
<feature type="compositionally biased region" description="Basic and acidic residues" evidence="2">
    <location>
        <begin position="249"/>
        <end position="261"/>
    </location>
</feature>
<organism evidence="5 6">
    <name type="scientific">Odynerus spinipes</name>
    <dbReference type="NCBI Taxonomy" id="1348599"/>
    <lineage>
        <taxon>Eukaryota</taxon>
        <taxon>Metazoa</taxon>
        <taxon>Ecdysozoa</taxon>
        <taxon>Arthropoda</taxon>
        <taxon>Hexapoda</taxon>
        <taxon>Insecta</taxon>
        <taxon>Pterygota</taxon>
        <taxon>Neoptera</taxon>
        <taxon>Endopterygota</taxon>
        <taxon>Hymenoptera</taxon>
        <taxon>Apocrita</taxon>
        <taxon>Aculeata</taxon>
        <taxon>Vespoidea</taxon>
        <taxon>Vespidae</taxon>
        <taxon>Eumeninae</taxon>
        <taxon>Odynerus</taxon>
    </lineage>
</organism>
<keyword evidence="6" id="KW-1185">Reference proteome</keyword>
<dbReference type="CDD" id="cd02846">
    <property type="entry name" value="PAZ_argonaute_like"/>
    <property type="match status" value="1"/>
</dbReference>
<dbReference type="Pfam" id="PF02171">
    <property type="entry name" value="Piwi"/>
    <property type="match status" value="1"/>
</dbReference>
<dbReference type="InterPro" id="IPR003100">
    <property type="entry name" value="PAZ_dom"/>
</dbReference>
<reference evidence="5" key="1">
    <citation type="submission" date="2021-08" db="EMBL/GenBank/DDBJ databases">
        <authorList>
            <person name="Misof B."/>
            <person name="Oliver O."/>
            <person name="Podsiadlowski L."/>
            <person name="Donath A."/>
            <person name="Peters R."/>
            <person name="Mayer C."/>
            <person name="Rust J."/>
            <person name="Gunkel S."/>
            <person name="Lesny P."/>
            <person name="Martin S."/>
            <person name="Oeyen J.P."/>
            <person name="Petersen M."/>
            <person name="Panagiotis P."/>
            <person name="Wilbrandt J."/>
            <person name="Tanja T."/>
        </authorList>
    </citation>
    <scope>NUCLEOTIDE SEQUENCE</scope>
    <source>
        <strain evidence="5">GBR_01_08_01A</strain>
        <tissue evidence="5">Thorax + abdomen</tissue>
    </source>
</reference>
<dbReference type="SMART" id="SM00950">
    <property type="entry name" value="Piwi"/>
    <property type="match status" value="1"/>
</dbReference>
<accession>A0AAD9RT32</accession>
<dbReference type="SUPFAM" id="SSF101690">
    <property type="entry name" value="PAZ domain"/>
    <property type="match status" value="1"/>
</dbReference>
<feature type="compositionally biased region" description="Basic and acidic residues" evidence="2">
    <location>
        <begin position="233"/>
        <end position="242"/>
    </location>
</feature>
<feature type="domain" description="Piwi" evidence="4">
    <location>
        <begin position="793"/>
        <end position="1098"/>
    </location>
</feature>
<dbReference type="InterPro" id="IPR003165">
    <property type="entry name" value="Piwi"/>
</dbReference>
<evidence type="ECO:0000259" key="4">
    <source>
        <dbReference type="PROSITE" id="PS50822"/>
    </source>
</evidence>
<comment type="similarity">
    <text evidence="1">Belongs to the argonaute family.</text>
</comment>
<dbReference type="InterPro" id="IPR045246">
    <property type="entry name" value="Piwi_ago-like"/>
</dbReference>
<dbReference type="InterPro" id="IPR036085">
    <property type="entry name" value="PAZ_dom_sf"/>
</dbReference>
<dbReference type="Pfam" id="PF16488">
    <property type="entry name" value="ArgoL2"/>
    <property type="match status" value="1"/>
</dbReference>
<evidence type="ECO:0000313" key="5">
    <source>
        <dbReference type="EMBL" id="KAK2585444.1"/>
    </source>
</evidence>
<evidence type="ECO:0000259" key="3">
    <source>
        <dbReference type="PROSITE" id="PS50821"/>
    </source>
</evidence>
<evidence type="ECO:0000313" key="6">
    <source>
        <dbReference type="Proteomes" id="UP001258017"/>
    </source>
</evidence>
<reference evidence="5" key="2">
    <citation type="journal article" date="2023" name="Commun. Biol.">
        <title>Intrasexual cuticular hydrocarbon dimorphism in a wasp sheds light on hydrocarbon biosynthesis genes in Hymenoptera.</title>
        <authorList>
            <person name="Moris V.C."/>
            <person name="Podsiadlowski L."/>
            <person name="Martin S."/>
            <person name="Oeyen J.P."/>
            <person name="Donath A."/>
            <person name="Petersen M."/>
            <person name="Wilbrandt J."/>
            <person name="Misof B."/>
            <person name="Liedtke D."/>
            <person name="Thamm M."/>
            <person name="Scheiner R."/>
            <person name="Schmitt T."/>
            <person name="Niehuis O."/>
        </authorList>
    </citation>
    <scope>NUCLEOTIDE SEQUENCE</scope>
    <source>
        <strain evidence="5">GBR_01_08_01A</strain>
    </source>
</reference>
<dbReference type="Proteomes" id="UP001258017">
    <property type="component" value="Unassembled WGS sequence"/>
</dbReference>
<sequence>MGRKKSDKAKSLPLEQSSSGPAGSEGGRGRGEGGRGRGDGEHGRGDGGHVRAEGGRGRGEGGYDRGEGGRGRGESGRGRGEGGYGRDESGHGRGESGRGRGESGRGRGEGGYDRGEGGYGRDESGRGRGEGGRGRAESGRGRGEGGYDRGEGGRGRGESGHGRGESGRGRGEGGYDRGEGGRGRAEGGRGRGESRRGRGESGRGRGEGELERSESRHRSDPPLPPPASVWQRGESKHEKEVDQPVSKQLEQKKEEAPLKKDKAICRMETSQQPRQEVTTTQQPSALQEKIPRTVVAEFTLGIPTRQNPNICGTLGRKITVEANVMALEFSKLKTAVSQYDVTITADPPTAKMPKFLMRPVFEAFRQKYFSKRFPAFDGRKIAYSASDLPFGRHIQDQVTIFDQERQQERLFTVEMTKTANLDLSFLRNVGPGFSESLGVQSSIQALDVILRHGPLSYCIPVGRSIFWDPGEGVYSLANGLDLWVGSFTSAILGWKPLFNVDVAHKGFPKAQGVIEVMKELCSCGPERDITANDVNRNKITIEKFLKKLKVHYEIPNVPSSKRTQEVNGLVDCPRNYTFSRSDGTKCTIEEYFRIDKRYSIRYPLLPCLWIGPKNKKICVPPELCKIIAGQVINKKMDDKQTREMIKYAATSTTKRKQKIMDGFRALRLNDNPTMKNEFNLSVRAEFEKVPARVLNPPKLEYNKSIVSVTRGTWRAGKFLNASILDDNTWTIVNLGARYIRDREMYSLRDGLQNGATSVGMSIGKPVTPFRSLHLHIRDVINYFTEMKEQKLKLVIVIIPEHDADAYSIVKQVTELKVGVLTQCIKSGTVEKKMNAATIGNILLKINSKLNGVNHRISTDIRPKCLSEPCILIGADVTHPSPDSQNTPSIAAVAASFDASAFKYNIEIRLQPPKTEIIEDLSEIIHRQFIFFRRITNKVPKRVIFYRDGVGEGDLIRVINYEISAIHKAFRMLTPDGSYRPPITFLVVQKRHHIRLFPTSQQNSDDRNFNVQAGTIVDTHITHPSHIDFYLVSHASIQGTARPTKYKCICNECNMTEDEIEELTYYLCHMFSRCTRSVSYPAPTYYAHLAAFRARALIQNVPIQLDCLRDEQKKVTVIINDSPMFYV</sequence>
<dbReference type="SUPFAM" id="SSF53098">
    <property type="entry name" value="Ribonuclease H-like"/>
    <property type="match status" value="1"/>
</dbReference>
<name>A0AAD9RT32_9HYME</name>